<reference evidence="4 5" key="1">
    <citation type="submission" date="2019-03" db="EMBL/GenBank/DDBJ databases">
        <authorList>
            <person name="Gaulin E."/>
            <person name="Dumas B."/>
        </authorList>
    </citation>
    <scope>NUCLEOTIDE SEQUENCE [LARGE SCALE GENOMIC DNA]</scope>
    <source>
        <strain evidence="4">CBS 568.67</strain>
    </source>
</reference>
<dbReference type="InterPro" id="IPR029058">
    <property type="entry name" value="AB_hydrolase_fold"/>
</dbReference>
<protein>
    <submittedName>
        <fullName evidence="4">Aste57867_22846 protein</fullName>
    </submittedName>
</protein>
<dbReference type="InterPro" id="IPR005645">
    <property type="entry name" value="FSH-like_dom"/>
</dbReference>
<evidence type="ECO:0000259" key="2">
    <source>
        <dbReference type="Pfam" id="PF03959"/>
    </source>
</evidence>
<evidence type="ECO:0000313" key="4">
    <source>
        <dbReference type="EMBL" id="VFT99497.1"/>
    </source>
</evidence>
<dbReference type="InterPro" id="IPR050593">
    <property type="entry name" value="LovG"/>
</dbReference>
<dbReference type="AlphaFoldDB" id="A0A485LM90"/>
<keyword evidence="1" id="KW-0378">Hydrolase</keyword>
<evidence type="ECO:0000313" key="3">
    <source>
        <dbReference type="EMBL" id="KAF0685227.1"/>
    </source>
</evidence>
<reference evidence="3" key="2">
    <citation type="submission" date="2019-06" db="EMBL/GenBank/DDBJ databases">
        <title>Genomics analysis of Aphanomyces spp. identifies a new class of oomycete effector associated with host adaptation.</title>
        <authorList>
            <person name="Gaulin E."/>
        </authorList>
    </citation>
    <scope>NUCLEOTIDE SEQUENCE</scope>
    <source>
        <strain evidence="3">CBS 578.67</strain>
    </source>
</reference>
<organism evidence="4 5">
    <name type="scientific">Aphanomyces stellatus</name>
    <dbReference type="NCBI Taxonomy" id="120398"/>
    <lineage>
        <taxon>Eukaryota</taxon>
        <taxon>Sar</taxon>
        <taxon>Stramenopiles</taxon>
        <taxon>Oomycota</taxon>
        <taxon>Saprolegniomycetes</taxon>
        <taxon>Saprolegniales</taxon>
        <taxon>Verrucalvaceae</taxon>
        <taxon>Aphanomyces</taxon>
    </lineage>
</organism>
<dbReference type="PANTHER" id="PTHR48070">
    <property type="entry name" value="ESTERASE OVCA2"/>
    <property type="match status" value="1"/>
</dbReference>
<sequence>MDGYSWLSEDEDPTDITIAYLKTKMASMGRIDVLFGFCLGANVVRWLDMWVAEGHIEKTWAVSVLVAPTSFEDGHPGADIPSLAGPCVHVSAEDEFISMSHIYSDLVEIQHTSGHNIPRKLEFVSQIGTAISAILHDKAQNREPPLQLKSVTNDRVKIVCFHGRGSNPAHLNFQASPLVDYMGDGFEWEFLEAPHKLPVQELETLPHYYDGMDGYSWLSEDEDPTDITIAYLKTKMASMGRIDVLFGFCLGANVVRWLDMWVAEGHIEKTWAVSVLVAPTSFEDGHPGADIPSLAGPCVHVSAEDEFISMSHIYSDLVEIQHTSGHNIPRKLEFVSQIGTAISAILNRSDQL</sequence>
<dbReference type="GO" id="GO:0005634">
    <property type="term" value="C:nucleus"/>
    <property type="evidence" value="ECO:0007669"/>
    <property type="project" value="TreeGrafter"/>
</dbReference>
<keyword evidence="5" id="KW-1185">Reference proteome</keyword>
<dbReference type="Gene3D" id="3.40.50.1820">
    <property type="entry name" value="alpha/beta hydrolase"/>
    <property type="match status" value="2"/>
</dbReference>
<dbReference type="GO" id="GO:0005737">
    <property type="term" value="C:cytoplasm"/>
    <property type="evidence" value="ECO:0007669"/>
    <property type="project" value="TreeGrafter"/>
</dbReference>
<dbReference type="EMBL" id="CAADRA010007236">
    <property type="protein sequence ID" value="VFT99497.1"/>
    <property type="molecule type" value="Genomic_DNA"/>
</dbReference>
<dbReference type="EMBL" id="VJMH01007210">
    <property type="protein sequence ID" value="KAF0685227.1"/>
    <property type="molecule type" value="Genomic_DNA"/>
</dbReference>
<dbReference type="PANTHER" id="PTHR48070:SF6">
    <property type="entry name" value="ESTERASE OVCA2"/>
    <property type="match status" value="1"/>
</dbReference>
<proteinExistence type="predicted"/>
<dbReference type="Pfam" id="PF03959">
    <property type="entry name" value="FSH1"/>
    <property type="match status" value="1"/>
</dbReference>
<evidence type="ECO:0000256" key="1">
    <source>
        <dbReference type="ARBA" id="ARBA00022801"/>
    </source>
</evidence>
<dbReference type="Proteomes" id="UP000332933">
    <property type="component" value="Unassembled WGS sequence"/>
</dbReference>
<gene>
    <name evidence="4" type="primary">Aste57867_22846</name>
    <name evidence="3" type="ORF">As57867_022775</name>
    <name evidence="4" type="ORF">ASTE57867_22846</name>
</gene>
<accession>A0A485LM90</accession>
<name>A0A485LM90_9STRA</name>
<dbReference type="GO" id="GO:0016787">
    <property type="term" value="F:hydrolase activity"/>
    <property type="evidence" value="ECO:0007669"/>
    <property type="project" value="UniProtKB-KW"/>
</dbReference>
<dbReference type="OrthoDB" id="414698at2759"/>
<evidence type="ECO:0000313" key="5">
    <source>
        <dbReference type="Proteomes" id="UP000332933"/>
    </source>
</evidence>
<feature type="domain" description="Serine hydrolase" evidence="2">
    <location>
        <begin position="155"/>
        <end position="338"/>
    </location>
</feature>